<evidence type="ECO:0000313" key="3">
    <source>
        <dbReference type="Proteomes" id="UP000235965"/>
    </source>
</evidence>
<evidence type="ECO:0000256" key="1">
    <source>
        <dbReference type="SAM" id="MobiDB-lite"/>
    </source>
</evidence>
<dbReference type="EMBL" id="NEVH01018423">
    <property type="protein sequence ID" value="PNF23259.1"/>
    <property type="molecule type" value="Genomic_DNA"/>
</dbReference>
<dbReference type="InParanoid" id="A0A2J7Q3X0"/>
<feature type="compositionally biased region" description="Polar residues" evidence="1">
    <location>
        <begin position="1710"/>
        <end position="1737"/>
    </location>
</feature>
<feature type="compositionally biased region" description="Polar residues" evidence="1">
    <location>
        <begin position="296"/>
        <end position="310"/>
    </location>
</feature>
<proteinExistence type="predicted"/>
<feature type="compositionally biased region" description="Polar residues" evidence="1">
    <location>
        <begin position="649"/>
        <end position="664"/>
    </location>
</feature>
<feature type="compositionally biased region" description="Low complexity" evidence="1">
    <location>
        <begin position="771"/>
        <end position="780"/>
    </location>
</feature>
<feature type="compositionally biased region" description="Low complexity" evidence="1">
    <location>
        <begin position="665"/>
        <end position="676"/>
    </location>
</feature>
<comment type="caution">
    <text evidence="2">The sequence shown here is derived from an EMBL/GenBank/DDBJ whole genome shotgun (WGS) entry which is preliminary data.</text>
</comment>
<feature type="compositionally biased region" description="Low complexity" evidence="1">
    <location>
        <begin position="202"/>
        <end position="233"/>
    </location>
</feature>
<feature type="compositionally biased region" description="Polar residues" evidence="1">
    <location>
        <begin position="566"/>
        <end position="592"/>
    </location>
</feature>
<sequence>MVHPNTSPVHLNSFTQQQQNLIGVAGNSQPIMNLQAGNPVMEHSNTHNNNNSNGNPHQAGNTAVIPGNAVNPTVMSSNTTNPVMVGNPGNQVVMSAGGLMVHSGGNPGILCQPQQRVPSLSGTSDEMQNASGGAINSANKALQQPQQHVMYSGVVNSSGSSQNAQDLHMLRVQQQHQFYGQQQNQYQVPQPRLEDQSKVLMQQQQSSAAQNPRQSQQQHQQFVSVSGSNSVGVPGTTNVFVDQYNRGQQVTGPISQQQQHQNILHMQQQHHHQMLSSGSAGGGGTMMMPQQRAPPWQQQNRNSSNSMGTGTTVMAMHQQHHSPVVMPTPQPNPLPPPSSYDRVPPLHHHTPPPPVWAEEVSRKKPKGSGKSGSASRKQRSYNIIDHHQHHRVGITGIAGSGGPTPMDSHAPCPNIDVRQIPVEHNRPPPSHPNNNDSSNYVAGSNPNIPSFMEDPSGYLAQQTALLNSTISRQTGVGGPNFLCHSPVRNHITPDQQVPSPHSAAVNLPTSCSSPTTVGVPLPSNVLLPAPKGTSGFTSRSNPNVSVQQSNLNVHASLQSPIAITSHHNIGSPIPTTSVATSSYSQPQNQASPMLSVGMPDSSALPEQRMEMTNHCQGCVVSSGSLLPASSSGGGSGDNILFHHQMQHQIQSVMQPEHTSANPGNQHIHQQQSQQQHNMSSEFKHYHGQLNSGGMPNDTLAHQSSSNGTATPNIVQEESPVTSSTFDRLGNPVLRHQVSMTSDSRGPIQGGTVSTSNGSPVETYSLPQPEASPTSSTPTSSQNCRIPDTSSASNNVYISSSSSSPFTVPNISPPGLYSYSNPSQGHFQVPRSETTVACSSPGISSHPVMRQYPNRPSDNYCHHVHDQTRGQKFTVQSSTMVTTMASGHTVSSNTITSVLAGKANTATVSVGNPAAPTANTPPTSLIPLQPLPGPSVYTSQAAMVTVPQASGSILAAHSQGMQVATVSKSPLEMVQSVVSSIQVPPQQQQQQNMMGTGNGVQTQQQQQQQQAAAILKSSGAPPGLPAGHILVSSGGQLIMANAGNVMTPPGPSAGLMAPPPQPPPPHSMAKLVSHSSMPPMSVSPMVTSVTAAVTQVIPAVGVAQQVLGQPTVLVNALPAPLLIQPSMMTVDGMTGLNQNAMQIPHLAVATGNVIHHSQGPNNAGNGISQLLDTMNQDHSGSRNAQNTSGYVRHTPQQTSLLSPPEISHHPSPTPGNGKKKGGSKKRKVSPQTVASMLHIASQQNSPAAAATATAAGIVMQQQQQQNFPQQSFTMSGPHQSIATTGPMLQALTIVPGKGGAPAQILMNGQPGTTTGHFGAQQLIATPATSQPPQQINLLQPVNLLNGAAGVVQNFPTFQQFIVPSLGGMVMATDGTTTLLPDATNLGVQLQLQNVNGQNVLTPVQSHGGTTVFGHPTGQSILAAGPAGMVIRTPTTGSKMATGPMLQQQNGGGPQFLASSPNGGQFLMNGTAAFGGQLSPLVANVSPNQQMSFTTNTSPVRSTTGAHQPQQEFLQCGQMGQTLMVPCTASTTQNHQNTTVVQQNTTIVQQQTTMVSNNQQLVTTPQNFPSSNSSSTVASATTLNVNQQNFIVGSSTTQCVQDKMQLSPVQQNSNSASSPPPPPSRQIGQPPLMMKHSVSTQTAVNQSVQASSSPSVTPGSLVVTTNSTFCQTSTAASSGGSPPDTTTHSPVDPGSGGNSIGGSCDTRALTPSADTTTHSTGVGSTDDGLSSPSPSSCPVTGSCGGVSATGESLLGCQQSSSGITASPMPMVHCVSSSNEQDTSGVGEQTEYDWGVSSGKGMFVSPTVTEGGFSSNASSPHQTDYSGKYVGTDVMMSVTGTGHMICESERRKSGGNMYVESSTVAAFSSFSGSGNGELLSKQQQEAVVSSRQLFEYNNSDERRVIPRSSVTPKLCTSSSNVGLVATVAERGAKRKHSDALVVMETHPHDIHSMEEDDEGAVN</sequence>
<gene>
    <name evidence="2" type="ORF">B7P43_G17324</name>
</gene>
<accession>A0A2J7Q3X0</accession>
<feature type="compositionally biased region" description="Polar residues" evidence="1">
    <location>
        <begin position="688"/>
        <end position="725"/>
    </location>
</feature>
<feature type="compositionally biased region" description="Polar residues" evidence="1">
    <location>
        <begin position="1635"/>
        <end position="1657"/>
    </location>
</feature>
<dbReference type="Proteomes" id="UP000235965">
    <property type="component" value="Unassembled WGS sequence"/>
</dbReference>
<feature type="region of interest" description="Disordered" evidence="1">
    <location>
        <begin position="1604"/>
        <end position="1657"/>
    </location>
</feature>
<feature type="compositionally biased region" description="Polar residues" evidence="1">
    <location>
        <begin position="750"/>
        <end position="765"/>
    </location>
</feature>
<protein>
    <submittedName>
        <fullName evidence="2">Uncharacterized protein</fullName>
    </submittedName>
</protein>
<feature type="compositionally biased region" description="Polar residues" evidence="1">
    <location>
        <begin position="1670"/>
        <end position="1687"/>
    </location>
</feature>
<organism evidence="2 3">
    <name type="scientific">Cryptotermes secundus</name>
    <dbReference type="NCBI Taxonomy" id="105785"/>
    <lineage>
        <taxon>Eukaryota</taxon>
        <taxon>Metazoa</taxon>
        <taxon>Ecdysozoa</taxon>
        <taxon>Arthropoda</taxon>
        <taxon>Hexapoda</taxon>
        <taxon>Insecta</taxon>
        <taxon>Pterygota</taxon>
        <taxon>Neoptera</taxon>
        <taxon>Polyneoptera</taxon>
        <taxon>Dictyoptera</taxon>
        <taxon>Blattodea</taxon>
        <taxon>Blattoidea</taxon>
        <taxon>Termitoidae</taxon>
        <taxon>Kalotermitidae</taxon>
        <taxon>Cryptotermitinae</taxon>
        <taxon>Cryptotermes</taxon>
    </lineage>
</organism>
<feature type="region of interest" description="Disordered" evidence="1">
    <location>
        <begin position="1765"/>
        <end position="1784"/>
    </location>
</feature>
<feature type="region of interest" description="Disordered" evidence="1">
    <location>
        <begin position="649"/>
        <end position="806"/>
    </location>
</feature>
<name>A0A2J7Q3X0_9NEOP</name>
<feature type="region of interest" description="Disordered" evidence="1">
    <location>
        <begin position="566"/>
        <end position="595"/>
    </location>
</feature>
<feature type="region of interest" description="Disordered" evidence="1">
    <location>
        <begin position="291"/>
        <end position="310"/>
    </location>
</feature>
<feature type="region of interest" description="Disordered" evidence="1">
    <location>
        <begin position="1153"/>
        <end position="1230"/>
    </location>
</feature>
<evidence type="ECO:0000313" key="2">
    <source>
        <dbReference type="EMBL" id="PNF23259.1"/>
    </source>
</evidence>
<feature type="compositionally biased region" description="Low complexity" evidence="1">
    <location>
        <begin position="1605"/>
        <end position="1615"/>
    </location>
</feature>
<feature type="compositionally biased region" description="Pro residues" evidence="1">
    <location>
        <begin position="326"/>
        <end position="338"/>
    </location>
</feature>
<dbReference type="OrthoDB" id="641149at2759"/>
<dbReference type="STRING" id="105785.A0A2J7Q3X0"/>
<feature type="compositionally biased region" description="Polar residues" evidence="1">
    <location>
        <begin position="1157"/>
        <end position="1200"/>
    </location>
</feature>
<feature type="region of interest" description="Disordered" evidence="1">
    <location>
        <begin position="196"/>
        <end position="236"/>
    </location>
</feature>
<reference evidence="2 3" key="1">
    <citation type="submission" date="2017-12" db="EMBL/GenBank/DDBJ databases">
        <title>Hemimetabolous genomes reveal molecular basis of termite eusociality.</title>
        <authorList>
            <person name="Harrison M.C."/>
            <person name="Jongepier E."/>
            <person name="Robertson H.M."/>
            <person name="Arning N."/>
            <person name="Bitard-Feildel T."/>
            <person name="Chao H."/>
            <person name="Childers C.P."/>
            <person name="Dinh H."/>
            <person name="Doddapaneni H."/>
            <person name="Dugan S."/>
            <person name="Gowin J."/>
            <person name="Greiner C."/>
            <person name="Han Y."/>
            <person name="Hu H."/>
            <person name="Hughes D.S.T."/>
            <person name="Huylmans A.-K."/>
            <person name="Kemena C."/>
            <person name="Kremer L.P.M."/>
            <person name="Lee S.L."/>
            <person name="Lopez-Ezquerra A."/>
            <person name="Mallet L."/>
            <person name="Monroy-Kuhn J.M."/>
            <person name="Moser A."/>
            <person name="Murali S.C."/>
            <person name="Muzny D.M."/>
            <person name="Otani S."/>
            <person name="Piulachs M.-D."/>
            <person name="Poelchau M."/>
            <person name="Qu J."/>
            <person name="Schaub F."/>
            <person name="Wada-Katsumata A."/>
            <person name="Worley K.C."/>
            <person name="Xie Q."/>
            <person name="Ylla G."/>
            <person name="Poulsen M."/>
            <person name="Gibbs R.A."/>
            <person name="Schal C."/>
            <person name="Richards S."/>
            <person name="Belles X."/>
            <person name="Korb J."/>
            <person name="Bornberg-Bauer E."/>
        </authorList>
    </citation>
    <scope>NUCLEOTIDE SEQUENCE [LARGE SCALE GENOMIC DNA]</scope>
    <source>
        <tissue evidence="2">Whole body</tissue>
    </source>
</reference>
<feature type="region of interest" description="Disordered" evidence="1">
    <location>
        <begin position="1670"/>
        <end position="1742"/>
    </location>
</feature>
<feature type="compositionally biased region" description="Basic residues" evidence="1">
    <location>
        <begin position="1216"/>
        <end position="1227"/>
    </location>
</feature>
<feature type="region of interest" description="Disordered" evidence="1">
    <location>
        <begin position="420"/>
        <end position="439"/>
    </location>
</feature>
<feature type="region of interest" description="Disordered" evidence="1">
    <location>
        <begin position="318"/>
        <end position="377"/>
    </location>
</feature>
<feature type="compositionally biased region" description="Polar residues" evidence="1">
    <location>
        <begin position="1772"/>
        <end position="1784"/>
    </location>
</feature>
<feature type="compositionally biased region" description="Low complexity" evidence="1">
    <location>
        <begin position="788"/>
        <end position="806"/>
    </location>
</feature>
<keyword evidence="3" id="KW-1185">Reference proteome</keyword>